<dbReference type="InterPro" id="IPR036322">
    <property type="entry name" value="WD40_repeat_dom_sf"/>
</dbReference>
<comment type="similarity">
    <text evidence="3">Belongs to the WD repeat PROPPIN family.</text>
</comment>
<organism evidence="4 5">
    <name type="scientific">Anaeramoeba flamelloides</name>
    <dbReference type="NCBI Taxonomy" id="1746091"/>
    <lineage>
        <taxon>Eukaryota</taxon>
        <taxon>Metamonada</taxon>
        <taxon>Anaeramoebidae</taxon>
        <taxon>Anaeramoeba</taxon>
    </lineage>
</organism>
<dbReference type="Gene3D" id="2.130.10.10">
    <property type="entry name" value="YVTN repeat-like/Quinoprotein amine dehydrogenase"/>
    <property type="match status" value="1"/>
</dbReference>
<dbReference type="SMART" id="SM00320">
    <property type="entry name" value="WD40"/>
    <property type="match status" value="3"/>
</dbReference>
<dbReference type="Pfam" id="PF21032">
    <property type="entry name" value="PROPPIN"/>
    <property type="match status" value="1"/>
</dbReference>
<dbReference type="GO" id="GO:0005737">
    <property type="term" value="C:cytoplasm"/>
    <property type="evidence" value="ECO:0007669"/>
    <property type="project" value="UniProtKB-ARBA"/>
</dbReference>
<dbReference type="InterPro" id="IPR048720">
    <property type="entry name" value="PROPPIN"/>
</dbReference>
<dbReference type="EMBL" id="JANTQA010000036">
    <property type="protein sequence ID" value="KAJ3436004.1"/>
    <property type="molecule type" value="Genomic_DNA"/>
</dbReference>
<dbReference type="InterPro" id="IPR001680">
    <property type="entry name" value="WD40_rpt"/>
</dbReference>
<gene>
    <name evidence="4" type="ORF">M0812_18047</name>
</gene>
<evidence type="ECO:0000313" key="5">
    <source>
        <dbReference type="Proteomes" id="UP001146793"/>
    </source>
</evidence>
<dbReference type="InterPro" id="IPR015943">
    <property type="entry name" value="WD40/YVTN_repeat-like_dom_sf"/>
</dbReference>
<evidence type="ECO:0000256" key="3">
    <source>
        <dbReference type="ARBA" id="ARBA00025740"/>
    </source>
</evidence>
<proteinExistence type="inferred from homology"/>
<sequence length="266" mass="30425">MLFSTSLFVYSSVPEETNNYFLNIYNLTSNQLIKKIAFNSPILSVQINNKKLVLSFHDKLQIFDFKAMEIIGEIPTSNPSGQFYLSKGEASLIIYPSSKSKGTVTVFDTNNLIEMSHVKCHKTKVSTLTISNDEKYFATASKKGTIIRIFSFKKSKKHICQVRRGSTQRRIYHISFSKDSNYLTVTSDSGTIHIFKIRENDTFKTSTNRSFSEIKFINFLPHIAFLDIEKDRVHIVGSNGKLLIYDSKKNSSKKIYLLTNKINLID</sequence>
<keyword evidence="1" id="KW-0853">WD repeat</keyword>
<accession>A0AAV7Z2G5</accession>
<protein>
    <submittedName>
        <fullName evidence="4">Autophagy-related 18a isoform e</fullName>
    </submittedName>
</protein>
<evidence type="ECO:0000313" key="4">
    <source>
        <dbReference type="EMBL" id="KAJ3436004.1"/>
    </source>
</evidence>
<dbReference type="PANTHER" id="PTHR11227">
    <property type="entry name" value="WD-REPEAT PROTEIN INTERACTING WITH PHOSPHOINOSIDES WIPI -RELATED"/>
    <property type="match status" value="1"/>
</dbReference>
<comment type="caution">
    <text evidence="4">The sequence shown here is derived from an EMBL/GenBank/DDBJ whole genome shotgun (WGS) entry which is preliminary data.</text>
</comment>
<dbReference type="SUPFAM" id="SSF50978">
    <property type="entry name" value="WD40 repeat-like"/>
    <property type="match status" value="1"/>
</dbReference>
<name>A0AAV7Z2G5_9EUKA</name>
<dbReference type="Proteomes" id="UP001146793">
    <property type="component" value="Unassembled WGS sequence"/>
</dbReference>
<evidence type="ECO:0000256" key="1">
    <source>
        <dbReference type="ARBA" id="ARBA00022574"/>
    </source>
</evidence>
<dbReference type="AlphaFoldDB" id="A0AAV7Z2G5"/>
<evidence type="ECO:0000256" key="2">
    <source>
        <dbReference type="ARBA" id="ARBA00022737"/>
    </source>
</evidence>
<reference evidence="4" key="1">
    <citation type="submission" date="2022-08" db="EMBL/GenBank/DDBJ databases">
        <title>Novel sulphate-reducing endosymbionts in the free-living metamonad Anaeramoeba.</title>
        <authorList>
            <person name="Jerlstrom-Hultqvist J."/>
            <person name="Cepicka I."/>
            <person name="Gallot-Lavallee L."/>
            <person name="Salas-Leiva D."/>
            <person name="Curtis B.A."/>
            <person name="Zahonova K."/>
            <person name="Pipaliya S."/>
            <person name="Dacks J."/>
            <person name="Roger A.J."/>
        </authorList>
    </citation>
    <scope>NUCLEOTIDE SEQUENCE</scope>
    <source>
        <strain evidence="4">Busselton2</strain>
    </source>
</reference>
<keyword evidence="2" id="KW-0677">Repeat</keyword>